<comment type="caution">
    <text evidence="19">The sequence shown here is derived from an EMBL/GenBank/DDBJ whole genome shotgun (WGS) entry which is preliminary data.</text>
</comment>
<protein>
    <recommendedName>
        <fullName evidence="1">protein-serine/threonine phosphatase</fullName>
        <ecNumber evidence="1">3.1.3.16</ecNumber>
    </recommendedName>
    <alternativeName>
        <fullName evidence="15">Protein-serine/threonine phosphatase</fullName>
    </alternativeName>
    <alternativeName>
        <fullName evidence="14">Serine/threonine-protein kinase</fullName>
    </alternativeName>
</protein>
<dbReference type="RefSeq" id="WP_229681736.1">
    <property type="nucleotide sequence ID" value="NZ_BAABJU010000001.1"/>
</dbReference>
<evidence type="ECO:0000313" key="21">
    <source>
        <dbReference type="Proteomes" id="UP000648663"/>
    </source>
</evidence>
<dbReference type="EC" id="3.1.3.16" evidence="1"/>
<evidence type="ECO:0000256" key="1">
    <source>
        <dbReference type="ARBA" id="ARBA00013081"/>
    </source>
</evidence>
<evidence type="ECO:0000256" key="12">
    <source>
        <dbReference type="ARBA" id="ARBA00047761"/>
    </source>
</evidence>
<comment type="catalytic activity">
    <reaction evidence="12">
        <text>O-phospho-L-seryl-[protein] + H2O = L-seryl-[protein] + phosphate</text>
        <dbReference type="Rhea" id="RHEA:20629"/>
        <dbReference type="Rhea" id="RHEA-COMP:9863"/>
        <dbReference type="Rhea" id="RHEA-COMP:11604"/>
        <dbReference type="ChEBI" id="CHEBI:15377"/>
        <dbReference type="ChEBI" id="CHEBI:29999"/>
        <dbReference type="ChEBI" id="CHEBI:43474"/>
        <dbReference type="ChEBI" id="CHEBI:83421"/>
        <dbReference type="EC" id="3.1.3.16"/>
    </reaction>
</comment>
<dbReference type="InterPro" id="IPR052016">
    <property type="entry name" value="Bact_Sigma-Reg"/>
</dbReference>
<evidence type="ECO:0000256" key="10">
    <source>
        <dbReference type="ARBA" id="ARBA00022912"/>
    </source>
</evidence>
<keyword evidence="8" id="KW-0067">ATP-binding</keyword>
<name>A0A846LEL1_9ACTN</name>
<evidence type="ECO:0000313" key="20">
    <source>
        <dbReference type="Proteomes" id="UP000552836"/>
    </source>
</evidence>
<dbReference type="GO" id="GO:0016301">
    <property type="term" value="F:kinase activity"/>
    <property type="evidence" value="ECO:0007669"/>
    <property type="project" value="UniProtKB-KW"/>
</dbReference>
<keyword evidence="16" id="KW-0812">Transmembrane</keyword>
<keyword evidence="10" id="KW-0904">Protein phosphatase</keyword>
<dbReference type="EMBL" id="BMMI01000001">
    <property type="protein sequence ID" value="GGL47538.1"/>
    <property type="molecule type" value="Genomic_DNA"/>
</dbReference>
<evidence type="ECO:0000256" key="16">
    <source>
        <dbReference type="SAM" id="Phobius"/>
    </source>
</evidence>
<dbReference type="PANTHER" id="PTHR43156:SF2">
    <property type="entry name" value="STAGE II SPORULATION PROTEIN E"/>
    <property type="match status" value="1"/>
</dbReference>
<evidence type="ECO:0000256" key="6">
    <source>
        <dbReference type="ARBA" id="ARBA00022777"/>
    </source>
</evidence>
<keyword evidence="16" id="KW-1133">Transmembrane helix</keyword>
<keyword evidence="5" id="KW-0547">Nucleotide-binding</keyword>
<keyword evidence="9" id="KW-0460">Magnesium</keyword>
<keyword evidence="4" id="KW-0479">Metal-binding</keyword>
<keyword evidence="6" id="KW-0418">Kinase</keyword>
<dbReference type="InterPro" id="IPR036457">
    <property type="entry name" value="PPM-type-like_dom_sf"/>
</dbReference>
<dbReference type="SMART" id="SM00331">
    <property type="entry name" value="PP2C_SIG"/>
    <property type="match status" value="1"/>
</dbReference>
<evidence type="ECO:0000313" key="18">
    <source>
        <dbReference type="EMBL" id="GGL47538.1"/>
    </source>
</evidence>
<dbReference type="Gene3D" id="3.60.40.10">
    <property type="entry name" value="PPM-type phosphatase domain"/>
    <property type="match status" value="1"/>
</dbReference>
<evidence type="ECO:0000256" key="11">
    <source>
        <dbReference type="ARBA" id="ARBA00023211"/>
    </source>
</evidence>
<keyword evidence="16" id="KW-0472">Membrane</keyword>
<dbReference type="AlphaFoldDB" id="A0A846LEL1"/>
<keyword evidence="11" id="KW-0464">Manganese</keyword>
<feature type="transmembrane region" description="Helical" evidence="16">
    <location>
        <begin position="53"/>
        <end position="69"/>
    </location>
</feature>
<reference evidence="19 20" key="3">
    <citation type="submission" date="2020-02" db="EMBL/GenBank/DDBJ databases">
        <title>Sequencing the genomes of 1000 actinobacteria strains.</title>
        <authorList>
            <person name="Klenk H.-P."/>
        </authorList>
    </citation>
    <scope>NUCLEOTIDE SEQUENCE [LARGE SCALE GENOMIC DNA]</scope>
    <source>
        <strain evidence="19 20">DSM 45201</strain>
    </source>
</reference>
<evidence type="ECO:0000256" key="2">
    <source>
        <dbReference type="ARBA" id="ARBA00022553"/>
    </source>
</evidence>
<dbReference type="PANTHER" id="PTHR43156">
    <property type="entry name" value="STAGE II SPORULATION PROTEIN E-RELATED"/>
    <property type="match status" value="1"/>
</dbReference>
<dbReference type="EMBL" id="JAAMPA010000001">
    <property type="protein sequence ID" value="NIH66593.1"/>
    <property type="molecule type" value="Genomic_DNA"/>
</dbReference>
<evidence type="ECO:0000256" key="4">
    <source>
        <dbReference type="ARBA" id="ARBA00022723"/>
    </source>
</evidence>
<keyword evidence="3" id="KW-0808">Transferase</keyword>
<dbReference type="SUPFAM" id="SSF81606">
    <property type="entry name" value="PP2C-like"/>
    <property type="match status" value="1"/>
</dbReference>
<evidence type="ECO:0000256" key="3">
    <source>
        <dbReference type="ARBA" id="ARBA00022679"/>
    </source>
</evidence>
<dbReference type="GO" id="GO:0005524">
    <property type="term" value="F:ATP binding"/>
    <property type="evidence" value="ECO:0007669"/>
    <property type="project" value="UniProtKB-KW"/>
</dbReference>
<evidence type="ECO:0000256" key="14">
    <source>
        <dbReference type="ARBA" id="ARBA00075117"/>
    </source>
</evidence>
<feature type="transmembrane region" description="Helical" evidence="16">
    <location>
        <begin position="81"/>
        <end position="103"/>
    </location>
</feature>
<dbReference type="Proteomes" id="UP000648663">
    <property type="component" value="Unassembled WGS sequence"/>
</dbReference>
<keyword evidence="21" id="KW-1185">Reference proteome</keyword>
<evidence type="ECO:0000256" key="9">
    <source>
        <dbReference type="ARBA" id="ARBA00022842"/>
    </source>
</evidence>
<reference evidence="21" key="2">
    <citation type="journal article" date="2019" name="Int. J. Syst. Evol. Microbiol.">
        <title>The Global Catalogue of Microorganisms (GCM) 10K type strain sequencing project: providing services to taxonomists for standard genome sequencing and annotation.</title>
        <authorList>
            <consortium name="The Broad Institute Genomics Platform"/>
            <consortium name="The Broad Institute Genome Sequencing Center for Infectious Disease"/>
            <person name="Wu L."/>
            <person name="Ma J."/>
        </authorList>
    </citation>
    <scope>NUCLEOTIDE SEQUENCE [LARGE SCALE GENOMIC DNA]</scope>
    <source>
        <strain evidence="21">CGMCC 4.5581</strain>
    </source>
</reference>
<evidence type="ECO:0000256" key="15">
    <source>
        <dbReference type="ARBA" id="ARBA00081350"/>
    </source>
</evidence>
<evidence type="ECO:0000256" key="5">
    <source>
        <dbReference type="ARBA" id="ARBA00022741"/>
    </source>
</evidence>
<dbReference type="GO" id="GO:0046872">
    <property type="term" value="F:metal ion binding"/>
    <property type="evidence" value="ECO:0007669"/>
    <property type="project" value="UniProtKB-KW"/>
</dbReference>
<dbReference type="InterPro" id="IPR001932">
    <property type="entry name" value="PPM-type_phosphatase-like_dom"/>
</dbReference>
<keyword evidence="7" id="KW-0378">Hydrolase</keyword>
<dbReference type="FunFam" id="3.60.40.10:FF:000005">
    <property type="entry name" value="Serine/threonine protein phosphatase"/>
    <property type="match status" value="1"/>
</dbReference>
<evidence type="ECO:0000259" key="17">
    <source>
        <dbReference type="SMART" id="SM00331"/>
    </source>
</evidence>
<evidence type="ECO:0000256" key="13">
    <source>
        <dbReference type="ARBA" id="ARBA00056274"/>
    </source>
</evidence>
<dbReference type="Pfam" id="PF07228">
    <property type="entry name" value="SpoIIE"/>
    <property type="match status" value="1"/>
</dbReference>
<gene>
    <name evidence="19" type="ORF">FB380_001039</name>
    <name evidence="18" type="ORF">GCM10011589_00080</name>
</gene>
<organism evidence="19 20">
    <name type="scientific">Modestobacter marinus</name>
    <dbReference type="NCBI Taxonomy" id="477641"/>
    <lineage>
        <taxon>Bacteria</taxon>
        <taxon>Bacillati</taxon>
        <taxon>Actinomycetota</taxon>
        <taxon>Actinomycetes</taxon>
        <taxon>Geodermatophilales</taxon>
        <taxon>Geodermatophilaceae</taxon>
        <taxon>Modestobacter</taxon>
    </lineage>
</organism>
<feature type="domain" description="PPM-type phosphatase" evidence="17">
    <location>
        <begin position="140"/>
        <end position="361"/>
    </location>
</feature>
<proteinExistence type="predicted"/>
<keyword evidence="2" id="KW-0597">Phosphoprotein</keyword>
<evidence type="ECO:0000256" key="7">
    <source>
        <dbReference type="ARBA" id="ARBA00022801"/>
    </source>
</evidence>
<dbReference type="Proteomes" id="UP000552836">
    <property type="component" value="Unassembled WGS sequence"/>
</dbReference>
<reference evidence="18" key="1">
    <citation type="journal article" date="2014" name="Int. J. Syst. Evol. Microbiol.">
        <title>Complete genome of a new Firmicutes species belonging to the dominant human colonic microbiota ('Ruminococcus bicirculans') reveals two chromosomes and a selective capacity to utilize plant glucans.</title>
        <authorList>
            <consortium name="NISC Comparative Sequencing Program"/>
            <person name="Wegmann U."/>
            <person name="Louis P."/>
            <person name="Goesmann A."/>
            <person name="Henrissat B."/>
            <person name="Duncan S.H."/>
            <person name="Flint H.J."/>
        </authorList>
    </citation>
    <scope>NUCLEOTIDE SEQUENCE</scope>
    <source>
        <strain evidence="18">CGMCC 4.5581</strain>
    </source>
</reference>
<evidence type="ECO:0000256" key="8">
    <source>
        <dbReference type="ARBA" id="ARBA00022840"/>
    </source>
</evidence>
<evidence type="ECO:0000313" key="19">
    <source>
        <dbReference type="EMBL" id="NIH66593.1"/>
    </source>
</evidence>
<comment type="function">
    <text evidence="13">Primarily acts as an independent SigF regulator that is sensitive to the osmosensory signal, mediating the cross talk of PknD with the SigF regulon. Possesses both phosphatase and kinase activities. The kinase domain functions as a classic anti-sigma factor-like kinase to phosphorylate the anti-anti-sigma factor domain at the canonical regulatory site, and the phosphatase domain antagonizes this activity.</text>
</comment>
<reference evidence="18" key="4">
    <citation type="submission" date="2024-05" db="EMBL/GenBank/DDBJ databases">
        <authorList>
            <person name="Sun Q."/>
            <person name="Zhou Y."/>
        </authorList>
    </citation>
    <scope>NUCLEOTIDE SEQUENCE</scope>
    <source>
        <strain evidence="18">CGMCC 4.5581</strain>
    </source>
</reference>
<dbReference type="GO" id="GO:0004722">
    <property type="term" value="F:protein serine/threonine phosphatase activity"/>
    <property type="evidence" value="ECO:0007669"/>
    <property type="project" value="UniProtKB-EC"/>
</dbReference>
<sequence length="374" mass="39096">MTRSNRLQRALPAGVLAVVTATDVLSGPGQVLLGLVVMAPLLAATTLGRRATVGYAVLALLLAALLGVYDQQYTASTLIPQLVRLLAVVLGGVLAVGACTLRLRREAQLARLSAQAATTEAALRTAEALQVNLLGSPPRVAGLESAVRYLPASRHTQVGGDWYDAFPLPDGGTMLVIGDVAGHDAPAAASMAQTRAMLQAIAQRSTGSPAEVLRDLDEVLAGLELHTLVTVVVARIDPPSTDAADGTRLLRWSNAGHPPPVLARADGGVTLLAQAPESLLGIVPGARRTDHALRLCPGDTLLFYTDGLVERRDAPLDDGLAWLVDEVTRTGRDPLDRLCDDLLGELGGRVDDDVALLAVRLPRAESAGLQPGVR</sequence>
<accession>A0A846LEL1</accession>